<evidence type="ECO:0000313" key="4">
    <source>
        <dbReference type="Proteomes" id="UP000801428"/>
    </source>
</evidence>
<keyword evidence="1" id="KW-0560">Oxidoreductase</keyword>
<evidence type="ECO:0000313" key="3">
    <source>
        <dbReference type="EMBL" id="KAF3009733.1"/>
    </source>
</evidence>
<keyword evidence="1" id="KW-0479">Metal-binding</keyword>
<dbReference type="Gene3D" id="2.60.120.620">
    <property type="entry name" value="q2cbj1_9rhob like domain"/>
    <property type="match status" value="1"/>
</dbReference>
<gene>
    <name evidence="3" type="ORF">E8E13_009219</name>
</gene>
<dbReference type="PANTHER" id="PTHR33099:SF7">
    <property type="entry name" value="MYND-TYPE DOMAIN-CONTAINING PROTEIN"/>
    <property type="match status" value="1"/>
</dbReference>
<protein>
    <recommendedName>
        <fullName evidence="2">Fe2OG dioxygenase domain-containing protein</fullName>
    </recommendedName>
</protein>
<evidence type="ECO:0000256" key="1">
    <source>
        <dbReference type="RuleBase" id="RU003682"/>
    </source>
</evidence>
<dbReference type="GO" id="GO:0046872">
    <property type="term" value="F:metal ion binding"/>
    <property type="evidence" value="ECO:0007669"/>
    <property type="project" value="UniProtKB-KW"/>
</dbReference>
<dbReference type="AlphaFoldDB" id="A0A9P4TMN2"/>
<keyword evidence="4" id="KW-1185">Reference proteome</keyword>
<dbReference type="EMBL" id="SWKU01000002">
    <property type="protein sequence ID" value="KAF3009733.1"/>
    <property type="molecule type" value="Genomic_DNA"/>
</dbReference>
<dbReference type="GO" id="GO:0016491">
    <property type="term" value="F:oxidoreductase activity"/>
    <property type="evidence" value="ECO:0007669"/>
    <property type="project" value="UniProtKB-KW"/>
</dbReference>
<accession>A0A9P4TMN2</accession>
<dbReference type="PANTHER" id="PTHR33099">
    <property type="entry name" value="FE2OG DIOXYGENASE DOMAIN-CONTAINING PROTEIN"/>
    <property type="match status" value="1"/>
</dbReference>
<comment type="caution">
    <text evidence="3">The sequence shown here is derived from an EMBL/GenBank/DDBJ whole genome shotgun (WGS) entry which is preliminary data.</text>
</comment>
<organism evidence="3 4">
    <name type="scientific">Curvularia kusanoi</name>
    <name type="common">Cochliobolus kusanoi</name>
    <dbReference type="NCBI Taxonomy" id="90978"/>
    <lineage>
        <taxon>Eukaryota</taxon>
        <taxon>Fungi</taxon>
        <taxon>Dikarya</taxon>
        <taxon>Ascomycota</taxon>
        <taxon>Pezizomycotina</taxon>
        <taxon>Dothideomycetes</taxon>
        <taxon>Pleosporomycetidae</taxon>
        <taxon>Pleosporales</taxon>
        <taxon>Pleosporineae</taxon>
        <taxon>Pleosporaceae</taxon>
        <taxon>Curvularia</taxon>
    </lineage>
</organism>
<comment type="similarity">
    <text evidence="1">Belongs to the iron/ascorbate-dependent oxidoreductase family.</text>
</comment>
<dbReference type="OrthoDB" id="27483at2759"/>
<dbReference type="Proteomes" id="UP000801428">
    <property type="component" value="Unassembled WGS sequence"/>
</dbReference>
<reference evidence="3" key="1">
    <citation type="submission" date="2019-04" db="EMBL/GenBank/DDBJ databases">
        <title>Sequencing of skin fungus with MAO and IRED activity.</title>
        <authorList>
            <person name="Marsaioli A.J."/>
            <person name="Bonatto J.M.C."/>
            <person name="Reis Junior O."/>
        </authorList>
    </citation>
    <scope>NUCLEOTIDE SEQUENCE</scope>
    <source>
        <strain evidence="3">30M1</strain>
    </source>
</reference>
<evidence type="ECO:0000259" key="2">
    <source>
        <dbReference type="PROSITE" id="PS51471"/>
    </source>
</evidence>
<keyword evidence="1" id="KW-0408">Iron</keyword>
<dbReference type="PROSITE" id="PS51471">
    <property type="entry name" value="FE2OG_OXY"/>
    <property type="match status" value="1"/>
</dbReference>
<name>A0A9P4TMN2_CURKU</name>
<proteinExistence type="inferred from homology"/>
<dbReference type="InterPro" id="IPR005123">
    <property type="entry name" value="Oxoglu/Fe-dep_dioxygenase_dom"/>
</dbReference>
<feature type="domain" description="Fe2OG dioxygenase" evidence="2">
    <location>
        <begin position="152"/>
        <end position="247"/>
    </location>
</feature>
<sequence length="432" mass="48451">MSSSDASSENSEEVYGEDERIIQELSPFLSHDLTYACGGVVLIREDANDLHATEPVVIHWDAGELIHRVKIPVPEKTAKQAWEAAMQQLIDDMQPASFGYRGKDVIDGSYRNAVKLDSSAFTTNFCPYKVGIIDTLSQSLLPIRNERYQGICADLYKLNIYEGPSGMFKAHVDTPRSETQFGSLVVCLPVYHEGGQLIVRHKGDSTIFNWANNTSNIQWAAFYGDCEHEVSQVLSGHRITLTYNLHMRRGVGRLCGSSTLSVPELPAYREMKKALSNPLFFSTGGTLGIRCSHSYAHTTEKGIRSLPTAFKGEDMVVFETARSLGLRVDIRPQLDYNAYDEELNAQHCMTHWIGKKLTEPTQTNLGGCDDDDAYDDILAEFPTEEGRIKWLWNSPYPLGPDELQFVHLRYGNEVEVSFLAKKHGYELDLPNA</sequence>